<dbReference type="EMBL" id="FNFE01000007">
    <property type="protein sequence ID" value="SDK84928.1"/>
    <property type="molecule type" value="Genomic_DNA"/>
</dbReference>
<protein>
    <submittedName>
        <fullName evidence="2">Uncharacterized protein</fullName>
    </submittedName>
</protein>
<feature type="region of interest" description="Disordered" evidence="1">
    <location>
        <begin position="39"/>
        <end position="77"/>
    </location>
</feature>
<feature type="compositionally biased region" description="Basic and acidic residues" evidence="1">
    <location>
        <begin position="1"/>
        <end position="10"/>
    </location>
</feature>
<name>A0A1G9F9C6_9EURY</name>
<sequence>MTLDPTHDDGILTPDELQLEDDTVAELSGNRYLVRSDGETAAADPAAGATTITPDSSATHLESDHAQSAPATELADAADPHGVEITLKTDVELAHYHATSHDVREVFVDLLT</sequence>
<accession>A0A1G9F9C6</accession>
<reference evidence="3" key="1">
    <citation type="submission" date="2016-10" db="EMBL/GenBank/DDBJ databases">
        <authorList>
            <person name="Varghese N."/>
            <person name="Submissions S."/>
        </authorList>
    </citation>
    <scope>NUCLEOTIDE SEQUENCE [LARGE SCALE GENOMIC DNA]</scope>
    <source>
        <strain evidence="3">B4,CECT 8067,JCM 17497</strain>
    </source>
</reference>
<dbReference type="Pfam" id="PF24332">
    <property type="entry name" value="DUF7500"/>
    <property type="match status" value="1"/>
</dbReference>
<dbReference type="STRING" id="1095776.SAMN04515672_4136"/>
<proteinExistence type="predicted"/>
<organism evidence="2 3">
    <name type="scientific">Natronorubrum texcoconense</name>
    <dbReference type="NCBI Taxonomy" id="1095776"/>
    <lineage>
        <taxon>Archaea</taxon>
        <taxon>Methanobacteriati</taxon>
        <taxon>Methanobacteriota</taxon>
        <taxon>Stenosarchaea group</taxon>
        <taxon>Halobacteria</taxon>
        <taxon>Halobacteriales</taxon>
        <taxon>Natrialbaceae</taxon>
        <taxon>Natronorubrum</taxon>
    </lineage>
</organism>
<dbReference type="Proteomes" id="UP000198882">
    <property type="component" value="Unassembled WGS sequence"/>
</dbReference>
<dbReference type="RefSeq" id="WP_245724282.1">
    <property type="nucleotide sequence ID" value="NZ_FNFE01000007.1"/>
</dbReference>
<feature type="compositionally biased region" description="Low complexity" evidence="1">
    <location>
        <begin position="40"/>
        <end position="55"/>
    </location>
</feature>
<evidence type="ECO:0000313" key="3">
    <source>
        <dbReference type="Proteomes" id="UP000198882"/>
    </source>
</evidence>
<gene>
    <name evidence="2" type="ORF">SAMN04515672_4136</name>
</gene>
<evidence type="ECO:0000256" key="1">
    <source>
        <dbReference type="SAM" id="MobiDB-lite"/>
    </source>
</evidence>
<evidence type="ECO:0000313" key="2">
    <source>
        <dbReference type="EMBL" id="SDK84928.1"/>
    </source>
</evidence>
<keyword evidence="3" id="KW-1185">Reference proteome</keyword>
<dbReference type="InterPro" id="IPR055923">
    <property type="entry name" value="DUF7500"/>
</dbReference>
<dbReference type="AlphaFoldDB" id="A0A1G9F9C6"/>
<feature type="region of interest" description="Disordered" evidence="1">
    <location>
        <begin position="1"/>
        <end position="20"/>
    </location>
</feature>